<gene>
    <name evidence="1" type="ORF">JF50_11385</name>
</gene>
<name>A0A0C1QAT6_9GAMM</name>
<dbReference type="OrthoDB" id="7605312at2"/>
<dbReference type="Proteomes" id="UP000031327">
    <property type="component" value="Unassembled WGS sequence"/>
</dbReference>
<organism evidence="1 2">
    <name type="scientific">Pseudoalteromonas luteoviolacea</name>
    <dbReference type="NCBI Taxonomy" id="43657"/>
    <lineage>
        <taxon>Bacteria</taxon>
        <taxon>Pseudomonadati</taxon>
        <taxon>Pseudomonadota</taxon>
        <taxon>Gammaproteobacteria</taxon>
        <taxon>Alteromonadales</taxon>
        <taxon>Pseudoalteromonadaceae</taxon>
        <taxon>Pseudoalteromonas</taxon>
    </lineage>
</organism>
<dbReference type="AlphaFoldDB" id="A0A0C1QAT6"/>
<reference evidence="1 2" key="1">
    <citation type="submission" date="2014-12" db="EMBL/GenBank/DDBJ databases">
        <title>Draft Genome Sequence of Pseudoalteromonas luteoviolacea HI1.</title>
        <authorList>
            <person name="Asahina A.Y."/>
            <person name="Hadfield M.G."/>
        </authorList>
    </citation>
    <scope>NUCLEOTIDE SEQUENCE [LARGE SCALE GENOMIC DNA]</scope>
    <source>
        <strain evidence="1 2">HI1</strain>
    </source>
</reference>
<evidence type="ECO:0000313" key="1">
    <source>
        <dbReference type="EMBL" id="KID56540.1"/>
    </source>
</evidence>
<protein>
    <submittedName>
        <fullName evidence="1">Uncharacterized protein</fullName>
    </submittedName>
</protein>
<sequence length="93" mass="10661">MYRVTLVCKGLNHSVGSKVSNYILEEFKEHRNWHINPQCKWLNNILKFTSETDFDDDGQATLDEFGDCLVACVEDYCDSKITIESVEKVGRGI</sequence>
<evidence type="ECO:0000313" key="2">
    <source>
        <dbReference type="Proteomes" id="UP000031327"/>
    </source>
</evidence>
<dbReference type="EMBL" id="JWIC01000006">
    <property type="protein sequence ID" value="KID56540.1"/>
    <property type="molecule type" value="Genomic_DNA"/>
</dbReference>
<proteinExistence type="predicted"/>
<accession>A0A0C1QAT6</accession>
<dbReference type="RefSeq" id="WP_039609608.1">
    <property type="nucleotide sequence ID" value="NZ_JWIC01000006.1"/>
</dbReference>
<comment type="caution">
    <text evidence="1">The sequence shown here is derived from an EMBL/GenBank/DDBJ whole genome shotgun (WGS) entry which is preliminary data.</text>
</comment>